<dbReference type="SMART" id="SM00494">
    <property type="entry name" value="ChtBD2"/>
    <property type="match status" value="1"/>
</dbReference>
<feature type="non-terminal residue" evidence="2">
    <location>
        <position position="1"/>
    </location>
</feature>
<name>A0A7R8WPT4_9CRUS</name>
<dbReference type="PROSITE" id="PS50940">
    <property type="entry name" value="CHIT_BIND_II"/>
    <property type="match status" value="1"/>
</dbReference>
<accession>A0A7R8WPT4</accession>
<feature type="compositionally biased region" description="Basic and acidic residues" evidence="1">
    <location>
        <begin position="197"/>
        <end position="206"/>
    </location>
</feature>
<dbReference type="InterPro" id="IPR002557">
    <property type="entry name" value="Chitin-bd_dom"/>
</dbReference>
<dbReference type="Pfam" id="PF01607">
    <property type="entry name" value="CBM_14"/>
    <property type="match status" value="1"/>
</dbReference>
<feature type="compositionally biased region" description="Polar residues" evidence="1">
    <location>
        <begin position="443"/>
        <end position="453"/>
    </location>
</feature>
<dbReference type="Gene3D" id="2.170.140.10">
    <property type="entry name" value="Chitin binding domain"/>
    <property type="match status" value="1"/>
</dbReference>
<sequence length="647" mass="71287">GPQYVATAGRPRQPFVALSVENEVASSSQERLPLGARGRGPQYVVINRNRHALSDSEERTTSKAPAVTFQYVTLNRDRSSASTEPATVVITAEAAPMESATTTPGLRYVEIRRERPLENILEHYAEDADEDLQKKHENSEPTTSPRPVFIRPLTRRPTRPPRTSPPSPPSTLAPPVESTSAKVRIRPFRRPLPSRYSMEDTSKGKENITVSVSVSVETHPLSQPSPVRHPVHSRGRVTSRTRRPFVPRERKSFSSSTARPSLRPSRWRGTQAPARPTDPPLPPTSTSNARRQAIHRLFGRARETPAPTQPPAPTESPASPESPAPTESPASTQPPTGSQAPSLIQDSLTPMTIFSETPAPQPGPSRPSAPVVLPILDNLQLLPPRATTPGHLENRQHVEPTEDSAESPVDHRGRTADVSPLDEFFRFPTVTTQPSRRPPPQIRDNTVSSFSKNTRVRSPESARPSLPPSGADRGLAVRRRGRPARPVTATRRASPARELFGGSSPADQQSLSSDPRGSRERQMGFQDGLVRTQAATSQPSTNPVELDYDDYYEGDLAPEAGTGNKFLEYYDNILHLNIDKKLETLPDGRLRCLEPGLWPHPRHCKKFVSCVRMEDNSLRGWIYSCPSHLAFDPVGGMCTWNDETLCG</sequence>
<feature type="compositionally biased region" description="Pro residues" evidence="1">
    <location>
        <begin position="160"/>
        <end position="172"/>
    </location>
</feature>
<evidence type="ECO:0000313" key="2">
    <source>
        <dbReference type="EMBL" id="CAD7232991.1"/>
    </source>
</evidence>
<dbReference type="SUPFAM" id="SSF57625">
    <property type="entry name" value="Invertebrate chitin-binding proteins"/>
    <property type="match status" value="1"/>
</dbReference>
<proteinExistence type="predicted"/>
<feature type="compositionally biased region" description="Low complexity" evidence="1">
    <location>
        <begin position="315"/>
        <end position="336"/>
    </location>
</feature>
<dbReference type="GO" id="GO:0008061">
    <property type="term" value="F:chitin binding"/>
    <property type="evidence" value="ECO:0007669"/>
    <property type="project" value="InterPro"/>
</dbReference>
<reference evidence="2" key="1">
    <citation type="submission" date="2020-11" db="EMBL/GenBank/DDBJ databases">
        <authorList>
            <person name="Tran Van P."/>
        </authorList>
    </citation>
    <scope>NUCLEOTIDE SEQUENCE</scope>
</reference>
<feature type="compositionally biased region" description="Polar residues" evidence="1">
    <location>
        <begin position="505"/>
        <end position="515"/>
    </location>
</feature>
<feature type="compositionally biased region" description="Basic residues" evidence="1">
    <location>
        <begin position="229"/>
        <end position="245"/>
    </location>
</feature>
<organism evidence="2">
    <name type="scientific">Cyprideis torosa</name>
    <dbReference type="NCBI Taxonomy" id="163714"/>
    <lineage>
        <taxon>Eukaryota</taxon>
        <taxon>Metazoa</taxon>
        <taxon>Ecdysozoa</taxon>
        <taxon>Arthropoda</taxon>
        <taxon>Crustacea</taxon>
        <taxon>Oligostraca</taxon>
        <taxon>Ostracoda</taxon>
        <taxon>Podocopa</taxon>
        <taxon>Podocopida</taxon>
        <taxon>Cytherocopina</taxon>
        <taxon>Cytheroidea</taxon>
        <taxon>Cytherideidae</taxon>
        <taxon>Cyprideis</taxon>
    </lineage>
</organism>
<feature type="compositionally biased region" description="Low complexity" evidence="1">
    <location>
        <begin position="484"/>
        <end position="497"/>
    </location>
</feature>
<gene>
    <name evidence="2" type="ORF">CTOB1V02_LOCUS10816</name>
</gene>
<protein>
    <submittedName>
        <fullName evidence="2">Uncharacterized protein</fullName>
    </submittedName>
</protein>
<dbReference type="OrthoDB" id="76388at2759"/>
<feature type="compositionally biased region" description="Basic and acidic residues" evidence="1">
    <location>
        <begin position="128"/>
        <end position="139"/>
    </location>
</feature>
<dbReference type="EMBL" id="OB665461">
    <property type="protein sequence ID" value="CAD7232991.1"/>
    <property type="molecule type" value="Genomic_DNA"/>
</dbReference>
<dbReference type="AlphaFoldDB" id="A0A7R8WPT4"/>
<evidence type="ECO:0000256" key="1">
    <source>
        <dbReference type="SAM" id="MobiDB-lite"/>
    </source>
</evidence>
<dbReference type="InterPro" id="IPR036508">
    <property type="entry name" value="Chitin-bd_dom_sf"/>
</dbReference>
<feature type="compositionally biased region" description="Polar residues" evidence="1">
    <location>
        <begin position="208"/>
        <end position="225"/>
    </location>
</feature>
<feature type="region of interest" description="Disordered" evidence="1">
    <location>
        <begin position="128"/>
        <end position="343"/>
    </location>
</feature>
<dbReference type="GO" id="GO:0005576">
    <property type="term" value="C:extracellular region"/>
    <property type="evidence" value="ECO:0007669"/>
    <property type="project" value="InterPro"/>
</dbReference>
<feature type="region of interest" description="Disordered" evidence="1">
    <location>
        <begin position="382"/>
        <end position="522"/>
    </location>
</feature>